<gene>
    <name evidence="2" type="ORF">MSAN_00809100</name>
</gene>
<keyword evidence="3" id="KW-1185">Reference proteome</keyword>
<reference evidence="2" key="1">
    <citation type="submission" date="2020-05" db="EMBL/GenBank/DDBJ databases">
        <title>Mycena genomes resolve the evolution of fungal bioluminescence.</title>
        <authorList>
            <person name="Tsai I.J."/>
        </authorList>
    </citation>
    <scope>NUCLEOTIDE SEQUENCE</scope>
    <source>
        <strain evidence="2">160909Yilan</strain>
    </source>
</reference>
<sequence>MGMRVLPPSLLGIYNPLWFVRIGRTPLTTFIHTGDILQYLNFDFSPIIPDSMFAALKNFVDGGKGARKAAAIRAQKISEQHDAFIRFHQRHDPTAYTGVPFQDYHPEKWPSPFHPKCDIEFCGFPNRPCTTPGNHRCGHPSCPGNFYVSPEMAAATALDKERRRRKKEYTATIRNIDTVHSGILRSSGKSAMEARRQRVPSFSSVATAPTLVRFPQPDASFTSNSLHPTATSTRRTPRPSLPAHAQLRA</sequence>
<organism evidence="2 3">
    <name type="scientific">Mycena sanguinolenta</name>
    <dbReference type="NCBI Taxonomy" id="230812"/>
    <lineage>
        <taxon>Eukaryota</taxon>
        <taxon>Fungi</taxon>
        <taxon>Dikarya</taxon>
        <taxon>Basidiomycota</taxon>
        <taxon>Agaricomycotina</taxon>
        <taxon>Agaricomycetes</taxon>
        <taxon>Agaricomycetidae</taxon>
        <taxon>Agaricales</taxon>
        <taxon>Marasmiineae</taxon>
        <taxon>Mycenaceae</taxon>
        <taxon>Mycena</taxon>
    </lineage>
</organism>
<evidence type="ECO:0000313" key="3">
    <source>
        <dbReference type="Proteomes" id="UP000623467"/>
    </source>
</evidence>
<protein>
    <submittedName>
        <fullName evidence="2">Uncharacterized protein</fullName>
    </submittedName>
</protein>
<dbReference type="EMBL" id="JACAZH010000005">
    <property type="protein sequence ID" value="KAF7367462.1"/>
    <property type="molecule type" value="Genomic_DNA"/>
</dbReference>
<feature type="region of interest" description="Disordered" evidence="1">
    <location>
        <begin position="215"/>
        <end position="249"/>
    </location>
</feature>
<proteinExistence type="predicted"/>
<evidence type="ECO:0000313" key="2">
    <source>
        <dbReference type="EMBL" id="KAF7367462.1"/>
    </source>
</evidence>
<name>A0A8H6YYT7_9AGAR</name>
<dbReference type="OrthoDB" id="2995192at2759"/>
<comment type="caution">
    <text evidence="2">The sequence shown here is derived from an EMBL/GenBank/DDBJ whole genome shotgun (WGS) entry which is preliminary data.</text>
</comment>
<dbReference type="AlphaFoldDB" id="A0A8H6YYT7"/>
<accession>A0A8H6YYT7</accession>
<evidence type="ECO:0000256" key="1">
    <source>
        <dbReference type="SAM" id="MobiDB-lite"/>
    </source>
</evidence>
<dbReference type="Proteomes" id="UP000623467">
    <property type="component" value="Unassembled WGS sequence"/>
</dbReference>